<dbReference type="SUPFAM" id="SSF48452">
    <property type="entry name" value="TPR-like"/>
    <property type="match status" value="1"/>
</dbReference>
<name>F5XHS7_MICPN</name>
<gene>
    <name evidence="2" type="ordered locus">MLP_02080</name>
</gene>
<evidence type="ECO:0000313" key="3">
    <source>
        <dbReference type="Proteomes" id="UP000007947"/>
    </source>
</evidence>
<dbReference type="STRING" id="1032480.MLP_02080"/>
<accession>F5XHS7</accession>
<dbReference type="EMBL" id="AP012204">
    <property type="protein sequence ID" value="BAK33222.1"/>
    <property type="molecule type" value="Genomic_DNA"/>
</dbReference>
<sequence>MSTVELSTLRLPTAQVGIDPLPPLRATTDLHQEAALQNLPDAGVDEEMAAGLAYGKVSSVLPYLPQSEYGRELAEVEHPVAVLDNGRLRATFLLGWGGRLWSLVDVKTGRELLYANAALQPGNLALRDAWFAGGVEWNLGTTGHHPLTCEPLHAATISLPDGTPGLRLWEYERMRELVLQLDAWLPADPDRLAVMITVSNVNAHDVPVYWWSNIAVPQRDGFRVLTPATSAYRFDYSRTLRHIPMPSVSGVDHSYPTNIPHAVDYFFDLEPRGRPWIAAVDEHGYGLLQTSSARLRGRKLFVWGTGDGGHRWQHWLSPRGGEYLEIQAGLARTQLEHLPLPAGERWSWLETYGPVTISDAQAGWAEATSAGSAQVLAEDGWFATQYALGLAGADRPIEHRLHRGSGWGALEVRRRRSAGEPSPSLPGTPFLDEDLGPDQEPWLAILDGEQPAWDGSAPTSCQTAPGWRALLERRAGAYAAYQRGVARWLAGDRLGAVDAWDESLRSQPSAVAWRNIAVAYADDDHQRALSAYREARTLAPTWSALVIEQLQLLIAIGHHHAVLAEVDLLPEQLRREPRIALCEAQSAVAVGDSERAGAILEPGLEIPQLREGAESLGRLWIDYQALIVGREAAETAELPPAYDFRMRP</sequence>
<organism evidence="2 3">
    <name type="scientific">Microlunatus phosphovorus (strain ATCC 700054 / DSM 10555 / JCM 9379 / NBRC 101784 / NCIMB 13414 / VKM Ac-1990 / NM-1)</name>
    <dbReference type="NCBI Taxonomy" id="1032480"/>
    <lineage>
        <taxon>Bacteria</taxon>
        <taxon>Bacillati</taxon>
        <taxon>Actinomycetota</taxon>
        <taxon>Actinomycetes</taxon>
        <taxon>Propionibacteriales</taxon>
        <taxon>Propionibacteriaceae</taxon>
        <taxon>Microlunatus</taxon>
    </lineage>
</organism>
<dbReference type="eggNOG" id="COG0457">
    <property type="taxonomic scope" value="Bacteria"/>
</dbReference>
<keyword evidence="3" id="KW-1185">Reference proteome</keyword>
<dbReference type="KEGG" id="mph:MLP_02080"/>
<dbReference type="AlphaFoldDB" id="F5XHS7"/>
<dbReference type="Proteomes" id="UP000007947">
    <property type="component" value="Chromosome"/>
</dbReference>
<dbReference type="HOGENOM" id="CLU_028176_0_0_11"/>
<dbReference type="InterPro" id="IPR011990">
    <property type="entry name" value="TPR-like_helical_dom_sf"/>
</dbReference>
<dbReference type="RefSeq" id="WP_013861111.1">
    <property type="nucleotide sequence ID" value="NC_015635.1"/>
</dbReference>
<reference evidence="2 3" key="1">
    <citation type="submission" date="2011-05" db="EMBL/GenBank/DDBJ databases">
        <title>Whole genome sequence of Microlunatus phosphovorus NM-1.</title>
        <authorList>
            <person name="Hosoyama A."/>
            <person name="Sasaki K."/>
            <person name="Harada T."/>
            <person name="Igarashi R."/>
            <person name="Kawakoshi A."/>
            <person name="Sasagawa M."/>
            <person name="Fukada J."/>
            <person name="Nakamura S."/>
            <person name="Katano Y."/>
            <person name="Hanada S."/>
            <person name="Kamagata Y."/>
            <person name="Nakamura N."/>
            <person name="Yamazaki S."/>
            <person name="Fujita N."/>
        </authorList>
    </citation>
    <scope>NUCLEOTIDE SEQUENCE [LARGE SCALE GENOMIC DNA]</scope>
    <source>
        <strain evidence="3">ATCC 700054 / DSM 10555 / JCM 9379 / NBRC 101784 / NCIMB 13414 / VKM Ac-1990 / NM-1</strain>
    </source>
</reference>
<evidence type="ECO:0000259" key="1">
    <source>
        <dbReference type="Pfam" id="PF17128"/>
    </source>
</evidence>
<dbReference type="InterPro" id="IPR033396">
    <property type="entry name" value="DUF5107"/>
</dbReference>
<feature type="domain" description="DUF5107" evidence="1">
    <location>
        <begin position="56"/>
        <end position="335"/>
    </location>
</feature>
<dbReference type="OrthoDB" id="174931at2"/>
<proteinExistence type="predicted"/>
<protein>
    <recommendedName>
        <fullName evidence="1">DUF5107 domain-containing protein</fullName>
    </recommendedName>
</protein>
<dbReference type="Gene3D" id="1.25.40.10">
    <property type="entry name" value="Tetratricopeptide repeat domain"/>
    <property type="match status" value="1"/>
</dbReference>
<dbReference type="Pfam" id="PF17128">
    <property type="entry name" value="DUF5107"/>
    <property type="match status" value="1"/>
</dbReference>
<evidence type="ECO:0000313" key="2">
    <source>
        <dbReference type="EMBL" id="BAK33222.1"/>
    </source>
</evidence>